<dbReference type="InterPro" id="IPR003593">
    <property type="entry name" value="AAA+_ATPase"/>
</dbReference>
<feature type="transmembrane region" description="Helical" evidence="10">
    <location>
        <begin position="654"/>
        <end position="674"/>
    </location>
</feature>
<feature type="transmembrane region" description="Helical" evidence="10">
    <location>
        <begin position="1448"/>
        <end position="1469"/>
    </location>
</feature>
<dbReference type="SMART" id="SM00382">
    <property type="entry name" value="AAA"/>
    <property type="match status" value="2"/>
</dbReference>
<feature type="domain" description="ABC transporter" evidence="11">
    <location>
        <begin position="854"/>
        <end position="1091"/>
    </location>
</feature>
<feature type="transmembrane region" description="Helical" evidence="10">
    <location>
        <begin position="621"/>
        <end position="642"/>
    </location>
</feature>
<keyword evidence="3" id="KW-0813">Transport</keyword>
<dbReference type="Pfam" id="PF14510">
    <property type="entry name" value="ABC_trans_N"/>
    <property type="match status" value="1"/>
</dbReference>
<feature type="domain" description="ABC transporter" evidence="11">
    <location>
        <begin position="148"/>
        <end position="402"/>
    </location>
</feature>
<dbReference type="GO" id="GO:0016887">
    <property type="term" value="F:ATP hydrolysis activity"/>
    <property type="evidence" value="ECO:0007669"/>
    <property type="project" value="InterPro"/>
</dbReference>
<dbReference type="InterPro" id="IPR043926">
    <property type="entry name" value="ABCG_dom"/>
</dbReference>
<dbReference type="STRING" id="139825.A0A401GQD1"/>
<evidence type="ECO:0000256" key="1">
    <source>
        <dbReference type="ARBA" id="ARBA00004141"/>
    </source>
</evidence>
<feature type="transmembrane region" description="Helical" evidence="10">
    <location>
        <begin position="1325"/>
        <end position="1344"/>
    </location>
</feature>
<dbReference type="InterPro" id="IPR003439">
    <property type="entry name" value="ABC_transporter-like_ATP-bd"/>
</dbReference>
<dbReference type="InterPro" id="IPR034001">
    <property type="entry name" value="ABCG_PDR_1"/>
</dbReference>
<dbReference type="FunCoup" id="A0A401GQD1">
    <property type="interactions" value="95"/>
</dbReference>
<organism evidence="12 13">
    <name type="scientific">Sparassis crispa</name>
    <dbReference type="NCBI Taxonomy" id="139825"/>
    <lineage>
        <taxon>Eukaryota</taxon>
        <taxon>Fungi</taxon>
        <taxon>Dikarya</taxon>
        <taxon>Basidiomycota</taxon>
        <taxon>Agaricomycotina</taxon>
        <taxon>Agaricomycetes</taxon>
        <taxon>Polyporales</taxon>
        <taxon>Sparassidaceae</taxon>
        <taxon>Sparassis</taxon>
    </lineage>
</organism>
<proteinExistence type="inferred from homology"/>
<evidence type="ECO:0000256" key="2">
    <source>
        <dbReference type="ARBA" id="ARBA00006012"/>
    </source>
</evidence>
<dbReference type="InterPro" id="IPR017871">
    <property type="entry name" value="ABC_transporter-like_CS"/>
</dbReference>
<feature type="transmembrane region" description="Helical" evidence="10">
    <location>
        <begin position="547"/>
        <end position="569"/>
    </location>
</feature>
<accession>A0A401GQD1</accession>
<dbReference type="GO" id="GO:0005524">
    <property type="term" value="F:ATP binding"/>
    <property type="evidence" value="ECO:0007669"/>
    <property type="project" value="UniProtKB-KW"/>
</dbReference>
<dbReference type="SUPFAM" id="SSF52540">
    <property type="entry name" value="P-loop containing nucleoside triphosphate hydrolases"/>
    <property type="match status" value="2"/>
</dbReference>
<dbReference type="InterPro" id="IPR027417">
    <property type="entry name" value="P-loop_NTPase"/>
</dbReference>
<keyword evidence="13" id="KW-1185">Reference proteome</keyword>
<feature type="transmembrane region" description="Helical" evidence="10">
    <location>
        <begin position="1183"/>
        <end position="1204"/>
    </location>
</feature>
<keyword evidence="8 10" id="KW-0472">Membrane</keyword>
<comment type="subcellular location">
    <subcellularLocation>
        <location evidence="1">Membrane</location>
        <topology evidence="1">Multi-pass membrane protein</topology>
    </subcellularLocation>
</comment>
<evidence type="ECO:0000256" key="9">
    <source>
        <dbReference type="SAM" id="MobiDB-lite"/>
    </source>
</evidence>
<sequence length="1496" mass="166722">MNDDQHAEPDDQASDLEEGHSVDSIPVMDGSTFQPEDDDALSRRNSMGAHSVDIGMFDPEGVRHLRKTLFRRNLLLRSHNRRQSFSAAAEPTLSSAGRFDLEKALRRAISMLDESDIKTRELGVAFRNLRVVGLGATALHQPTVGSVLNPWNFLKSLLRLRHPPLRDILSDFEGVVRSGEMLLVLGRPGAGCSTFLRVLANQREEYHGVYGDVFYDSFSPADIHRHYRGDVQYSPETDDHFPSLTVEQTLKFAARTRAPQQRIGGMSRDRYIEIITDILLTMFGLRLAKKTRVGDASIRGVSGGEKKRVSICETLATRSRLTCWDNSTRGLDASTALEFIQALRLATDIMHSSTVISAYQAGESLYRLCDKVCLLYEGRMAYFGPADHAREYFIDMGYEPAHRQTTADFLVAITDPNGRNVRPGYEQRVPRTASEFAAYFSQSELGQLNRADIESYCDEFVGKPQRVSEYKASALAEHSKSLGSRSSFITSIPMQVRALVVRRTQIVKGAAGTQVIRTISFVLQAIIVGTIFLKMPKTTAAYFSRDSVLFFAILFTCLSSAAEIPALFAQRPIVLRHSKAAMYHPFVDSLALSLVDLPITFFTIVLFCVVLYFLAGLQRTAGQFFIFLLVIFLVTITMKGWFRALAASFSVAPPALTAAGFSVLVLTLYTGFTIPQPAMIGALRWLTYLNPVRYGFEAMVVNEFHNLYGSCSTLIPQGDGYENVTLANQVCTTLGSLPGQAEVSGSRYVQMSYGYVHSHLWRNVGITIVFFIGFLVILLILTEINTGAKGNTDVLLYKRGSHPEALKQAKAAARGEDIEKQPASEPSIQGSVEDENKAEIQNATRAAPPPSETFSFQDLCYTVHTSDGDRLLLDSVSGYVPPGKLTALMGETGAGKTTLLNVLAERTIGGVVTGDRFMNGHVLPADFKARTGYCQQTDTHLETASVREALMFSAILRQPQSTPYAEKCAYVEKCLEMCGLMPYADAIVGSLGVEHRKRTTIGVELVAKPSLIFLDEPTSGLDSQSAWAIMTFLRDLADSGQAIVCTIHQPSAELFQVFDRLLLLCKGGETVYFGDVGKRATTLLDYFERNGGRPCGEAENPAEYILDVIGAGATATADRDWFAIWKNSKEIQKLQEELEQLHAEGRKGPPIGLTVGTTFPTSWFHQFAMVFQRCMQSQWRNPMYIMAKLALNVIGGLFIGFTFFKSKNTVQGTQDKLFSIFMSTVLSVSLTHQVQVIFIEMRDIYEIREQHSNMYSWSALVTAQMLVEIPFNFLGSLIFFLCWYWTVALPGERAGFTYLLFGVVYPFYYVTIGETVAAMSPTAEIAGIVFSFLFTFVLAFNGVLQPYRVMGWWRWMYHVTPFTYLIEALLTQALGKKPIVCSAAELVTVDPPTGLTCTEYLGRFIAAKGGYVTNGNATSSCRYCAYATADAFLEQSFNMYYKYHWRDFGLFFVYIIFNIVATYACTYVFRIRGQAIIGWLKKHLPLNRIRTLRRKD</sequence>
<feature type="transmembrane region" description="Helical" evidence="10">
    <location>
        <begin position="1296"/>
        <end position="1319"/>
    </location>
</feature>
<keyword evidence="7 10" id="KW-1133">Transmembrane helix</keyword>
<dbReference type="FunFam" id="3.40.50.300:FF:000054">
    <property type="entry name" value="ABC multidrug transporter atrF"/>
    <property type="match status" value="1"/>
</dbReference>
<keyword evidence="4 10" id="KW-0812">Transmembrane</keyword>
<evidence type="ECO:0000313" key="12">
    <source>
        <dbReference type="EMBL" id="GBE84428.1"/>
    </source>
</evidence>
<reference evidence="12 13" key="1">
    <citation type="journal article" date="2018" name="Sci. Rep.">
        <title>Genome sequence of the cauliflower mushroom Sparassis crispa (Hanabiratake) and its association with beneficial usage.</title>
        <authorList>
            <person name="Kiyama R."/>
            <person name="Furutani Y."/>
            <person name="Kawaguchi K."/>
            <person name="Nakanishi T."/>
        </authorList>
    </citation>
    <scope>NUCLEOTIDE SEQUENCE [LARGE SCALE GENOMIC DNA]</scope>
</reference>
<evidence type="ECO:0000256" key="4">
    <source>
        <dbReference type="ARBA" id="ARBA00022692"/>
    </source>
</evidence>
<dbReference type="PROSITE" id="PS50893">
    <property type="entry name" value="ABC_TRANSPORTER_2"/>
    <property type="match status" value="2"/>
</dbReference>
<dbReference type="GO" id="GO:0140359">
    <property type="term" value="F:ABC-type transporter activity"/>
    <property type="evidence" value="ECO:0007669"/>
    <property type="project" value="InterPro"/>
</dbReference>
<keyword evidence="6" id="KW-0067">ATP-binding</keyword>
<dbReference type="CDD" id="cd03233">
    <property type="entry name" value="ABCG_PDR_domain1"/>
    <property type="match status" value="1"/>
</dbReference>
<evidence type="ECO:0000256" key="8">
    <source>
        <dbReference type="ARBA" id="ARBA00023136"/>
    </source>
</evidence>
<comment type="caution">
    <text evidence="12">The sequence shown here is derived from an EMBL/GenBank/DDBJ whole genome shotgun (WGS) entry which is preliminary data.</text>
</comment>
<evidence type="ECO:0000256" key="10">
    <source>
        <dbReference type="SAM" id="Phobius"/>
    </source>
</evidence>
<feature type="transmembrane region" description="Helical" evidence="10">
    <location>
        <begin position="1216"/>
        <end position="1239"/>
    </location>
</feature>
<dbReference type="CDD" id="cd03232">
    <property type="entry name" value="ABCG_PDR_domain2"/>
    <property type="match status" value="1"/>
</dbReference>
<dbReference type="EMBL" id="BFAD01000006">
    <property type="protein sequence ID" value="GBE84428.1"/>
    <property type="molecule type" value="Genomic_DNA"/>
</dbReference>
<feature type="transmembrane region" description="Helical" evidence="10">
    <location>
        <begin position="1259"/>
        <end position="1284"/>
    </location>
</feature>
<comment type="similarity">
    <text evidence="2">Belongs to the ABC transporter superfamily. ABCG family. PDR (TC 3.A.1.205) subfamily.</text>
</comment>
<dbReference type="Proteomes" id="UP000287166">
    <property type="component" value="Unassembled WGS sequence"/>
</dbReference>
<dbReference type="Pfam" id="PF00005">
    <property type="entry name" value="ABC_tran"/>
    <property type="match status" value="2"/>
</dbReference>
<feature type="compositionally biased region" description="Basic and acidic residues" evidence="9">
    <location>
        <begin position="808"/>
        <end position="822"/>
    </location>
</feature>
<dbReference type="InterPro" id="IPR013525">
    <property type="entry name" value="ABC2_TM"/>
</dbReference>
<dbReference type="PROSITE" id="PS00211">
    <property type="entry name" value="ABC_TRANSPORTER_1"/>
    <property type="match status" value="1"/>
</dbReference>
<dbReference type="PANTHER" id="PTHR19241">
    <property type="entry name" value="ATP-BINDING CASSETTE TRANSPORTER"/>
    <property type="match status" value="1"/>
</dbReference>
<dbReference type="Pfam" id="PF06422">
    <property type="entry name" value="PDR_CDR"/>
    <property type="match status" value="1"/>
</dbReference>
<dbReference type="InterPro" id="IPR034003">
    <property type="entry name" value="ABCG_PDR_2"/>
</dbReference>
<feature type="region of interest" description="Disordered" evidence="9">
    <location>
        <begin position="808"/>
        <end position="851"/>
    </location>
</feature>
<dbReference type="OrthoDB" id="245989at2759"/>
<feature type="transmembrane region" description="Helical" evidence="10">
    <location>
        <begin position="515"/>
        <end position="535"/>
    </location>
</feature>
<evidence type="ECO:0000256" key="6">
    <source>
        <dbReference type="ARBA" id="ARBA00022840"/>
    </source>
</evidence>
<name>A0A401GQD1_9APHY</name>
<dbReference type="Gene3D" id="3.40.50.300">
    <property type="entry name" value="P-loop containing nucleotide triphosphate hydrolases"/>
    <property type="match status" value="2"/>
</dbReference>
<feature type="region of interest" description="Disordered" evidence="9">
    <location>
        <begin position="1"/>
        <end position="45"/>
    </location>
</feature>
<dbReference type="GO" id="GO:0016020">
    <property type="term" value="C:membrane"/>
    <property type="evidence" value="ECO:0007669"/>
    <property type="project" value="UniProtKB-SubCell"/>
</dbReference>
<evidence type="ECO:0000256" key="7">
    <source>
        <dbReference type="ARBA" id="ARBA00022989"/>
    </source>
</evidence>
<dbReference type="Pfam" id="PF19055">
    <property type="entry name" value="ABC2_membrane_7"/>
    <property type="match status" value="1"/>
</dbReference>
<gene>
    <name evidence="12" type="ORF">SCP_0604070</name>
</gene>
<dbReference type="RefSeq" id="XP_027615341.1">
    <property type="nucleotide sequence ID" value="XM_027759540.1"/>
</dbReference>
<dbReference type="GeneID" id="38781345"/>
<dbReference type="Pfam" id="PF01061">
    <property type="entry name" value="ABC2_membrane"/>
    <property type="match status" value="2"/>
</dbReference>
<protein>
    <submittedName>
        <fullName evidence="12">Brefeldin A resistance protein</fullName>
    </submittedName>
</protein>
<feature type="transmembrane region" description="Helical" evidence="10">
    <location>
        <begin position="589"/>
        <end position="614"/>
    </location>
</feature>
<dbReference type="InterPro" id="IPR029481">
    <property type="entry name" value="ABC_trans_N"/>
</dbReference>
<evidence type="ECO:0000256" key="5">
    <source>
        <dbReference type="ARBA" id="ARBA00022741"/>
    </source>
</evidence>
<evidence type="ECO:0000313" key="13">
    <source>
        <dbReference type="Proteomes" id="UP000287166"/>
    </source>
</evidence>
<dbReference type="InterPro" id="IPR010929">
    <property type="entry name" value="PDR_CDR_ABC"/>
</dbReference>
<evidence type="ECO:0000259" key="11">
    <source>
        <dbReference type="PROSITE" id="PS50893"/>
    </source>
</evidence>
<keyword evidence="5" id="KW-0547">Nucleotide-binding</keyword>
<dbReference type="InParanoid" id="A0A401GQD1"/>
<feature type="transmembrane region" description="Helical" evidence="10">
    <location>
        <begin position="760"/>
        <end position="781"/>
    </location>
</feature>
<evidence type="ECO:0000256" key="3">
    <source>
        <dbReference type="ARBA" id="ARBA00022448"/>
    </source>
</evidence>